<name>A0A9P1C0V0_9DINO</name>
<dbReference type="Proteomes" id="UP001152797">
    <property type="component" value="Unassembled WGS sequence"/>
</dbReference>
<keyword evidence="9" id="KW-1185">Reference proteome</keyword>
<evidence type="ECO:0000256" key="1">
    <source>
        <dbReference type="ARBA" id="ARBA00004300"/>
    </source>
</evidence>
<dbReference type="GO" id="GO:0034454">
    <property type="term" value="P:microtubule anchoring at centrosome"/>
    <property type="evidence" value="ECO:0007669"/>
    <property type="project" value="TreeGrafter"/>
</dbReference>
<feature type="region of interest" description="Disordered" evidence="6">
    <location>
        <begin position="167"/>
        <end position="193"/>
    </location>
</feature>
<keyword evidence="2" id="KW-0963">Cytoplasm</keyword>
<evidence type="ECO:0000313" key="9">
    <source>
        <dbReference type="Proteomes" id="UP001152797"/>
    </source>
</evidence>
<reference evidence="7" key="1">
    <citation type="submission" date="2022-10" db="EMBL/GenBank/DDBJ databases">
        <authorList>
            <person name="Chen Y."/>
            <person name="Dougan E. K."/>
            <person name="Chan C."/>
            <person name="Rhodes N."/>
            <person name="Thang M."/>
        </authorList>
    </citation>
    <scope>NUCLEOTIDE SEQUENCE</scope>
</reference>
<dbReference type="GO" id="GO:0005813">
    <property type="term" value="C:centrosome"/>
    <property type="evidence" value="ECO:0007669"/>
    <property type="project" value="UniProtKB-SubCell"/>
</dbReference>
<dbReference type="EMBL" id="CAMXCT020000769">
    <property type="protein sequence ID" value="CAL1136415.1"/>
    <property type="molecule type" value="Genomic_DNA"/>
</dbReference>
<feature type="coiled-coil region" evidence="5">
    <location>
        <begin position="1529"/>
        <end position="1703"/>
    </location>
</feature>
<sequence length="1976" mass="223632">MTRHSAFDRGSLVHMGDGVSPEDGQHRAATGVEMAVGEDLRRLKGDVKKDKQKNKRPSAERRARSWTEAPGIGKAMEFEKEKEEDTDSETDDWFSERGPGQEAKPQQTFSGRGMKALELQMSDNGWQRAQHLEFIAPEGAELAERDEQRMAAQEQALEAKMMQQVNHPKPQWNNNEGKGKGEGEQGDGARRLEEPTQFGSEVVEVIRDADSGDNLMAGARGRIVGVEDSPMFLTDWQRRLAADWKKERKTFTDLGAHLLDGLRFLLVTLSVASVITCSRPRPPRALEEVAKTVDDNVLSAGLPGEAAIRCKTDFLDDEVKEAMADPAHLVVNGAGGVTKIKEINGQQVQLQRFFSVLIPMNEMMMELPGAQDTLPYVGQLTSLYLLYLGSEDLQSAFNFLRVRPALCVVPMGWKSPVTLVQYAVTLIVLDLAQVPRSTSLEKVCDELALPRNARKQLVGAMCGGIQGGEFNGQAGTIKVGKGKLFNFLAISMALLTNPLVTEFQMRHWIGKAAFIATFRSFTGLSTQSQRELGAELSRVISCTDASPTGGGAAIATKFKNKSLVVPEEIPAREECGCCGTGFVGMDPQRRVCQCPRKCGERFCSALSVAEHSERTCIRPNFFAPKFGERFSGPRYPLTKACGLAGIAIQKPLDKLVPGDPCDIPSEKGKARLAEAEADPALKAEHWAPECRTFSRVAACLKRDVIGGLKRFIPKLNFRLPTSQQYYNNWLRDHVPMRAVPMPWLVAKALASFAWKLGHYDLAAVILTGFCIFLRSMEFLTLPAQNVVVDPHTSQIVVTLEKTKTSKQFQQSLALRHRGLARLLTQALPRFLERGPIDFFGTLPWTIWVFLYTASGVEAKANGGKLVQDTLEDDGPGPGPAEPSEGTGGAVDMDPQAKKPSGQSLKGKTVTNWLNHTLGQATHKLDNGVVASAAAKQAQALAQPMWLSASYPSWHHVGWQGLAHFGIDNAALERLGLDHQAADRVYRAMFVYSQGLHAVLQEAPTSLEIAGRDEHGNGEAVGRAKNSWSALLVLWRAFQAVLEQAGQSDEHGSESLAALVQRGNEEEKERVEGQFRDQINALQAQVERLTRELRSSKDELQRVKEDEMRMRNESEKYKTDFESTEKRYEVELKKRGDAEVKYLDKVRECEALEENLNKKEEENLVMSKDVFGKSTQCNWGGVNSYFLWAVGASEQDQILSDMQQRGLKMMRIFVSTVPQNFKSTTSQFVPFFEPDHMGAYNYTSLELINKFMVKAHSYGIKLQIALHDRYELGCWYCDGYQKDLGLACLSGKPCGPLNDASKFYKDANAIKFFDKRLETILNFKNPDMGNKRWGDLKEVVAIFQIQNEAQGLDPQPWATNWHCARAKKMRPLMDPEIYIGTGGGRTFAESILLEHFQCPEIDVINLHDYEELTWTGMHDNLKKARDLGQTWGKKVVYEEFGSTKRYYRADHHYAVITASVSLGLPFMSWQYMIPGNTDDTDYEWDDKQATWPVMVYGALLANETRAAFSWPNLNLCTDLKERLYEELASNAKARQENDILTNQNKVLDGQVQSLRQQVQEASIYKQRLEQQVGLLKQQMEQTMAKTAELQDQLDIEQEANKKLTEQISLEQRQCRRMERELEDEQHMRKEMENERNLLRDKLTRLEKQELTLIEDRRNLQKQLNDLNLVHRSAQIELTRKAEHLERTDKTLHTLQENHQQLQDAHRAMGVEVDNLREDVHRMDDQLHRETTLRKSLQEEKKTLMAQVQNLVVQLETSRLAVDSTQRELVDVTDHKVRLEGILRDTKSAMQKVTLEQQIEQKSHAQRTAMLEKAGRPGMFQKSHGLVISDERAERRNLVNETLEVNSQREDTLDCLRRAQNEITEIKRQRLENEEEIERLKVMLSAQEHRNTEQLVTIDKYHAVVASHEAEVHQIQMLLECEREEAARKMAELQDAFAAAQKSLEQRLDQYRFSYEDLRALICLREDEKSKDRKRQRY</sequence>
<dbReference type="PANTHER" id="PTHR18905:SF13">
    <property type="entry name" value="NON-CENTROSOMAL MICROTUBULE ARRAY"/>
    <property type="match status" value="1"/>
</dbReference>
<dbReference type="SUPFAM" id="SSF51445">
    <property type="entry name" value="(Trans)glycosidases"/>
    <property type="match status" value="1"/>
</dbReference>
<keyword evidence="4" id="KW-0206">Cytoskeleton</keyword>
<comment type="caution">
    <text evidence="7">The sequence shown here is derived from an EMBL/GenBank/DDBJ whole genome shotgun (WGS) entry which is preliminary data.</text>
</comment>
<evidence type="ECO:0000256" key="4">
    <source>
        <dbReference type="ARBA" id="ARBA00023212"/>
    </source>
</evidence>
<dbReference type="PANTHER" id="PTHR18905">
    <property type="entry name" value="NINEIN"/>
    <property type="match status" value="1"/>
</dbReference>
<feature type="region of interest" description="Disordered" evidence="6">
    <location>
        <begin position="1"/>
        <end position="108"/>
    </location>
</feature>
<evidence type="ECO:0000256" key="6">
    <source>
        <dbReference type="SAM" id="MobiDB-lite"/>
    </source>
</evidence>
<protein>
    <submittedName>
        <fullName evidence="8">Coiled-coil domain-containing protein 39</fullName>
    </submittedName>
</protein>
<dbReference type="InterPro" id="IPR017853">
    <property type="entry name" value="GH"/>
</dbReference>
<dbReference type="OrthoDB" id="428177at2759"/>
<evidence type="ECO:0000313" key="7">
    <source>
        <dbReference type="EMBL" id="CAI3983040.1"/>
    </source>
</evidence>
<feature type="compositionally biased region" description="Acidic residues" evidence="6">
    <location>
        <begin position="84"/>
        <end position="93"/>
    </location>
</feature>
<keyword evidence="5" id="KW-0175">Coiled coil</keyword>
<accession>A0A9P1C0V0</accession>
<proteinExistence type="predicted"/>
<evidence type="ECO:0000313" key="8">
    <source>
        <dbReference type="EMBL" id="CAL4770352.1"/>
    </source>
</evidence>
<feature type="coiled-coil region" evidence="5">
    <location>
        <begin position="1847"/>
        <end position="1941"/>
    </location>
</feature>
<dbReference type="EMBL" id="CAMXCT030000769">
    <property type="protein sequence ID" value="CAL4770352.1"/>
    <property type="molecule type" value="Genomic_DNA"/>
</dbReference>
<comment type="subcellular location">
    <subcellularLocation>
        <location evidence="1">Cytoplasm</location>
        <location evidence="1">Cytoskeleton</location>
        <location evidence="1">Microtubule organizing center</location>
        <location evidence="1">Centrosome</location>
    </subcellularLocation>
</comment>
<feature type="region of interest" description="Disordered" evidence="6">
    <location>
        <begin position="866"/>
        <end position="905"/>
    </location>
</feature>
<feature type="compositionally biased region" description="Basic and acidic residues" evidence="6">
    <location>
        <begin position="177"/>
        <end position="193"/>
    </location>
</feature>
<evidence type="ECO:0000256" key="3">
    <source>
        <dbReference type="ARBA" id="ARBA00022553"/>
    </source>
</evidence>
<organism evidence="7">
    <name type="scientific">Cladocopium goreaui</name>
    <dbReference type="NCBI Taxonomy" id="2562237"/>
    <lineage>
        <taxon>Eukaryota</taxon>
        <taxon>Sar</taxon>
        <taxon>Alveolata</taxon>
        <taxon>Dinophyceae</taxon>
        <taxon>Suessiales</taxon>
        <taxon>Symbiodiniaceae</taxon>
        <taxon>Cladocopium</taxon>
    </lineage>
</organism>
<dbReference type="EMBL" id="CAMXCT010000769">
    <property type="protein sequence ID" value="CAI3983040.1"/>
    <property type="molecule type" value="Genomic_DNA"/>
</dbReference>
<keyword evidence="3" id="KW-0597">Phosphoprotein</keyword>
<evidence type="ECO:0000256" key="5">
    <source>
        <dbReference type="SAM" id="Coils"/>
    </source>
</evidence>
<feature type="coiled-coil region" evidence="5">
    <location>
        <begin position="1071"/>
        <end position="1168"/>
    </location>
</feature>
<reference evidence="8 9" key="2">
    <citation type="submission" date="2024-05" db="EMBL/GenBank/DDBJ databases">
        <authorList>
            <person name="Chen Y."/>
            <person name="Shah S."/>
            <person name="Dougan E. K."/>
            <person name="Thang M."/>
            <person name="Chan C."/>
        </authorList>
    </citation>
    <scope>NUCLEOTIDE SEQUENCE [LARGE SCALE GENOMIC DNA]</scope>
</reference>
<gene>
    <name evidence="7" type="ORF">C1SCF055_LOCUS10691</name>
</gene>
<dbReference type="Gene3D" id="3.20.20.80">
    <property type="entry name" value="Glycosidases"/>
    <property type="match status" value="1"/>
</dbReference>
<evidence type="ECO:0000256" key="2">
    <source>
        <dbReference type="ARBA" id="ARBA00022490"/>
    </source>
</evidence>
<feature type="compositionally biased region" description="Basic and acidic residues" evidence="6">
    <location>
        <begin position="38"/>
        <end position="49"/>
    </location>
</feature>